<evidence type="ECO:0000313" key="1">
    <source>
        <dbReference type="EMBL" id="PZG12268.1"/>
    </source>
</evidence>
<reference evidence="1 2" key="1">
    <citation type="submission" date="2018-01" db="EMBL/GenBank/DDBJ databases">
        <title>Draft genome sequence of Nonomuraea sp. KC333.</title>
        <authorList>
            <person name="Sahin N."/>
            <person name="Saygin H."/>
            <person name="Ay H."/>
        </authorList>
    </citation>
    <scope>NUCLEOTIDE SEQUENCE [LARGE SCALE GENOMIC DNA]</scope>
    <source>
        <strain evidence="1 2">KC333</strain>
    </source>
</reference>
<dbReference type="AlphaFoldDB" id="A0A2W2EJ43"/>
<dbReference type="OrthoDB" id="3398813at2"/>
<comment type="caution">
    <text evidence="1">The sequence shown here is derived from an EMBL/GenBank/DDBJ whole genome shotgun (WGS) entry which is preliminary data.</text>
</comment>
<proteinExistence type="predicted"/>
<gene>
    <name evidence="1" type="ORF">C1J01_33340</name>
</gene>
<evidence type="ECO:0000313" key="2">
    <source>
        <dbReference type="Proteomes" id="UP000249304"/>
    </source>
</evidence>
<sequence length="129" mass="13923">MAMSGMRRLTTALGLVPKTPPESVLEKTAPKAFSRVPVERRPAVVELVHWMYGSTGGAAFGLLPRKVRERRWAGPVYGVLAWAAFETAIAPALGLPRKGNTAAERLALLADHLLYGAVVASSSMRSQKR</sequence>
<organism evidence="1 2">
    <name type="scientific">Nonomuraea aridisoli</name>
    <dbReference type="NCBI Taxonomy" id="2070368"/>
    <lineage>
        <taxon>Bacteria</taxon>
        <taxon>Bacillati</taxon>
        <taxon>Actinomycetota</taxon>
        <taxon>Actinomycetes</taxon>
        <taxon>Streptosporangiales</taxon>
        <taxon>Streptosporangiaceae</taxon>
        <taxon>Nonomuraea</taxon>
    </lineage>
</organism>
<dbReference type="EMBL" id="POUD01000192">
    <property type="protein sequence ID" value="PZG12268.1"/>
    <property type="molecule type" value="Genomic_DNA"/>
</dbReference>
<accession>A0A2W2EJ43</accession>
<name>A0A2W2EJ43_9ACTN</name>
<evidence type="ECO:0008006" key="3">
    <source>
        <dbReference type="Google" id="ProtNLM"/>
    </source>
</evidence>
<protein>
    <recommendedName>
        <fullName evidence="3">DUF1440 domain-containing protein</fullName>
    </recommendedName>
</protein>
<dbReference type="Proteomes" id="UP000249304">
    <property type="component" value="Unassembled WGS sequence"/>
</dbReference>
<keyword evidence="2" id="KW-1185">Reference proteome</keyword>